<proteinExistence type="predicted"/>
<name>A0A087TAM7_STEMI</name>
<dbReference type="EMBL" id="KK114319">
    <property type="protein sequence ID" value="KFM62166.1"/>
    <property type="molecule type" value="Genomic_DNA"/>
</dbReference>
<organism evidence="1 2">
    <name type="scientific">Stegodyphus mimosarum</name>
    <name type="common">African social velvet spider</name>
    <dbReference type="NCBI Taxonomy" id="407821"/>
    <lineage>
        <taxon>Eukaryota</taxon>
        <taxon>Metazoa</taxon>
        <taxon>Ecdysozoa</taxon>
        <taxon>Arthropoda</taxon>
        <taxon>Chelicerata</taxon>
        <taxon>Arachnida</taxon>
        <taxon>Araneae</taxon>
        <taxon>Araneomorphae</taxon>
        <taxon>Entelegynae</taxon>
        <taxon>Eresoidea</taxon>
        <taxon>Eresidae</taxon>
        <taxon>Stegodyphus</taxon>
    </lineage>
</organism>
<dbReference type="AlphaFoldDB" id="A0A087TAM7"/>
<dbReference type="Proteomes" id="UP000054359">
    <property type="component" value="Unassembled WGS sequence"/>
</dbReference>
<evidence type="ECO:0000313" key="1">
    <source>
        <dbReference type="EMBL" id="KFM62166.1"/>
    </source>
</evidence>
<reference evidence="1 2" key="1">
    <citation type="submission" date="2013-11" db="EMBL/GenBank/DDBJ databases">
        <title>Genome sequencing of Stegodyphus mimosarum.</title>
        <authorList>
            <person name="Bechsgaard J."/>
        </authorList>
    </citation>
    <scope>NUCLEOTIDE SEQUENCE [LARGE SCALE GENOMIC DNA]</scope>
</reference>
<feature type="non-terminal residue" evidence="1">
    <location>
        <position position="43"/>
    </location>
</feature>
<gene>
    <name evidence="1" type="ORF">X975_04776</name>
</gene>
<accession>A0A087TAM7</accession>
<evidence type="ECO:0000313" key="2">
    <source>
        <dbReference type="Proteomes" id="UP000054359"/>
    </source>
</evidence>
<protein>
    <submittedName>
        <fullName evidence="1">Uncharacterized protein</fullName>
    </submittedName>
</protein>
<keyword evidence="2" id="KW-1185">Reference proteome</keyword>
<sequence>MKARNFTFRQVFKNRGEKKKSNRKIPKSTCLLFSLRLECLLGG</sequence>